<keyword evidence="2" id="KW-1185">Reference proteome</keyword>
<comment type="caution">
    <text evidence="1">The sequence shown here is derived from an EMBL/GenBank/DDBJ whole genome shotgun (WGS) entry which is preliminary data.</text>
</comment>
<evidence type="ECO:0000313" key="2">
    <source>
        <dbReference type="Proteomes" id="UP001062846"/>
    </source>
</evidence>
<accession>A0ACC0PYR2</accession>
<dbReference type="Proteomes" id="UP001062846">
    <property type="component" value="Chromosome 1"/>
</dbReference>
<proteinExistence type="predicted"/>
<evidence type="ECO:0000313" key="1">
    <source>
        <dbReference type="EMBL" id="KAI8570888.1"/>
    </source>
</evidence>
<sequence>MRNQTLFLSGDSLALSSDQIKDSKLNFDHRRRFASTRRRQRCKYYDDPKRGWTACAVGSRQRSIHPPFLTESRSRATFDEKRNWACKGLCFPTA</sequence>
<reference evidence="1" key="1">
    <citation type="submission" date="2022-02" db="EMBL/GenBank/DDBJ databases">
        <title>Plant Genome Project.</title>
        <authorList>
            <person name="Zhang R.-G."/>
        </authorList>
    </citation>
    <scope>NUCLEOTIDE SEQUENCE</scope>
    <source>
        <strain evidence="1">AT1</strain>
    </source>
</reference>
<name>A0ACC0PYR2_RHOML</name>
<organism evidence="1 2">
    <name type="scientific">Rhododendron molle</name>
    <name type="common">Chinese azalea</name>
    <name type="synonym">Azalea mollis</name>
    <dbReference type="NCBI Taxonomy" id="49168"/>
    <lineage>
        <taxon>Eukaryota</taxon>
        <taxon>Viridiplantae</taxon>
        <taxon>Streptophyta</taxon>
        <taxon>Embryophyta</taxon>
        <taxon>Tracheophyta</taxon>
        <taxon>Spermatophyta</taxon>
        <taxon>Magnoliopsida</taxon>
        <taxon>eudicotyledons</taxon>
        <taxon>Gunneridae</taxon>
        <taxon>Pentapetalae</taxon>
        <taxon>asterids</taxon>
        <taxon>Ericales</taxon>
        <taxon>Ericaceae</taxon>
        <taxon>Ericoideae</taxon>
        <taxon>Rhodoreae</taxon>
        <taxon>Rhododendron</taxon>
    </lineage>
</organism>
<protein>
    <submittedName>
        <fullName evidence="1">Uncharacterized protein</fullName>
    </submittedName>
</protein>
<gene>
    <name evidence="1" type="ORF">RHMOL_Rhmol01G0073800</name>
</gene>
<dbReference type="EMBL" id="CM046388">
    <property type="protein sequence ID" value="KAI8570888.1"/>
    <property type="molecule type" value="Genomic_DNA"/>
</dbReference>